<reference evidence="5 6" key="1">
    <citation type="journal article" date="2013" name="Genome Announc.">
        <title>Draft Genome Sequence of Cyclobacterium qasimii Strain M12-11BT, Isolated from Arctic Marine Sediment.</title>
        <authorList>
            <person name="Shivaji S."/>
            <person name="Ara S."/>
            <person name="Singh A."/>
            <person name="Kumar Pinnaka A."/>
        </authorList>
    </citation>
    <scope>NUCLEOTIDE SEQUENCE [LARGE SCALE GENOMIC DNA]</scope>
    <source>
        <strain evidence="5 6">M12-11B</strain>
    </source>
</reference>
<evidence type="ECO:0000313" key="6">
    <source>
        <dbReference type="Proteomes" id="UP000014974"/>
    </source>
</evidence>
<dbReference type="STRING" id="641524.ADICYQ_3319"/>
<gene>
    <name evidence="5" type="ORF">ADICYQ_3319</name>
</gene>
<dbReference type="SMART" id="SM00448">
    <property type="entry name" value="REC"/>
    <property type="match status" value="1"/>
</dbReference>
<proteinExistence type="predicted"/>
<dbReference type="InterPro" id="IPR011006">
    <property type="entry name" value="CheY-like_superfamily"/>
</dbReference>
<dbReference type="Proteomes" id="UP000014974">
    <property type="component" value="Unassembled WGS sequence"/>
</dbReference>
<dbReference type="PANTHER" id="PTHR45339">
    <property type="entry name" value="HYBRID SIGNAL TRANSDUCTION HISTIDINE KINASE J"/>
    <property type="match status" value="1"/>
</dbReference>
<dbReference type="PANTHER" id="PTHR45339:SF1">
    <property type="entry name" value="HYBRID SIGNAL TRANSDUCTION HISTIDINE KINASE J"/>
    <property type="match status" value="1"/>
</dbReference>
<organism evidence="5 6">
    <name type="scientific">Cyclobacterium qasimii M12-11B</name>
    <dbReference type="NCBI Taxonomy" id="641524"/>
    <lineage>
        <taxon>Bacteria</taxon>
        <taxon>Pseudomonadati</taxon>
        <taxon>Bacteroidota</taxon>
        <taxon>Cytophagia</taxon>
        <taxon>Cytophagales</taxon>
        <taxon>Cyclobacteriaceae</taxon>
        <taxon>Cyclobacterium</taxon>
    </lineage>
</organism>
<keyword evidence="1 3" id="KW-0597">Phosphoprotein</keyword>
<dbReference type="Pfam" id="PF00072">
    <property type="entry name" value="Response_reg"/>
    <property type="match status" value="1"/>
</dbReference>
<keyword evidence="5" id="KW-0418">Kinase</keyword>
<dbReference type="PROSITE" id="PS50110">
    <property type="entry name" value="RESPONSE_REGULATORY"/>
    <property type="match status" value="1"/>
</dbReference>
<evidence type="ECO:0000313" key="5">
    <source>
        <dbReference type="EMBL" id="EPR67679.1"/>
    </source>
</evidence>
<dbReference type="SUPFAM" id="SSF52172">
    <property type="entry name" value="CheY-like"/>
    <property type="match status" value="1"/>
</dbReference>
<dbReference type="EMBL" id="ATNM01000116">
    <property type="protein sequence ID" value="EPR67679.1"/>
    <property type="molecule type" value="Genomic_DNA"/>
</dbReference>
<keyword evidence="5" id="KW-0808">Transferase</keyword>
<dbReference type="CDD" id="cd17546">
    <property type="entry name" value="REC_hyHK_CKI1_RcsC-like"/>
    <property type="match status" value="1"/>
</dbReference>
<keyword evidence="2" id="KW-0902">Two-component regulatory system</keyword>
<evidence type="ECO:0000259" key="4">
    <source>
        <dbReference type="PROSITE" id="PS50110"/>
    </source>
</evidence>
<protein>
    <submittedName>
        <fullName evidence="5">Signal transduction histidine kinase</fullName>
    </submittedName>
</protein>
<dbReference type="GO" id="GO:0016301">
    <property type="term" value="F:kinase activity"/>
    <property type="evidence" value="ECO:0007669"/>
    <property type="project" value="UniProtKB-KW"/>
</dbReference>
<dbReference type="InterPro" id="IPR001789">
    <property type="entry name" value="Sig_transdc_resp-reg_receiver"/>
</dbReference>
<evidence type="ECO:0000256" key="1">
    <source>
        <dbReference type="ARBA" id="ARBA00022553"/>
    </source>
</evidence>
<sequence>MHQGKIAVQSEEGVGTTVSLQLNKTLPKNGNGANSFDYAKSGVFDLENKNVLIVEDNALNQMVLKILIGNWKNSRFEIANNGQEAIDLLKAQPFDVVLMDLQMPVMDGYEATTAIRAGAAGTAMSKVPIIAVTADVTQKARFRVLEVGMDDYMTKPINKEELYNKIKKAIYLGNPEMPHK</sequence>
<name>S7WLR9_9BACT</name>
<evidence type="ECO:0000256" key="2">
    <source>
        <dbReference type="ARBA" id="ARBA00023012"/>
    </source>
</evidence>
<feature type="modified residue" description="4-aspartylphosphate" evidence="3">
    <location>
        <position position="100"/>
    </location>
</feature>
<comment type="caution">
    <text evidence="5">The sequence shown here is derived from an EMBL/GenBank/DDBJ whole genome shotgun (WGS) entry which is preliminary data.</text>
</comment>
<dbReference type="AlphaFoldDB" id="S7WLR9"/>
<evidence type="ECO:0000256" key="3">
    <source>
        <dbReference type="PROSITE-ProRule" id="PRU00169"/>
    </source>
</evidence>
<dbReference type="GO" id="GO:0000160">
    <property type="term" value="P:phosphorelay signal transduction system"/>
    <property type="evidence" value="ECO:0007669"/>
    <property type="project" value="UniProtKB-KW"/>
</dbReference>
<feature type="domain" description="Response regulatory" evidence="4">
    <location>
        <begin position="50"/>
        <end position="170"/>
    </location>
</feature>
<dbReference type="Gene3D" id="3.40.50.2300">
    <property type="match status" value="1"/>
</dbReference>
<dbReference type="eggNOG" id="COG0784">
    <property type="taxonomic scope" value="Bacteria"/>
</dbReference>
<accession>S7WLR9</accession>